<proteinExistence type="predicted"/>
<reference evidence="2" key="1">
    <citation type="submission" date="2014-09" db="EMBL/GenBank/DDBJ databases">
        <authorList>
            <person name="Mudge J."/>
            <person name="Ramaraj T."/>
            <person name="Lindquist I.E."/>
            <person name="Bharti A.K."/>
            <person name="Sundararajan A."/>
            <person name="Cameron C.T."/>
            <person name="Woodward J.E."/>
            <person name="May G.D."/>
            <person name="Brubaker C."/>
            <person name="Broadhvest J."/>
            <person name="Wilkins T.A."/>
        </authorList>
    </citation>
    <scope>NUCLEOTIDE SEQUENCE</scope>
    <source>
        <strain evidence="2">cv. AKA8401</strain>
    </source>
</reference>
<keyword evidence="2" id="KW-1185">Reference proteome</keyword>
<dbReference type="AlphaFoldDB" id="A0A0B0M7Y0"/>
<organism evidence="1 2">
    <name type="scientific">Gossypium arboreum</name>
    <name type="common">Tree cotton</name>
    <name type="synonym">Gossypium nanking</name>
    <dbReference type="NCBI Taxonomy" id="29729"/>
    <lineage>
        <taxon>Eukaryota</taxon>
        <taxon>Viridiplantae</taxon>
        <taxon>Streptophyta</taxon>
        <taxon>Embryophyta</taxon>
        <taxon>Tracheophyta</taxon>
        <taxon>Spermatophyta</taxon>
        <taxon>Magnoliopsida</taxon>
        <taxon>eudicotyledons</taxon>
        <taxon>Gunneridae</taxon>
        <taxon>Pentapetalae</taxon>
        <taxon>rosids</taxon>
        <taxon>malvids</taxon>
        <taxon>Malvales</taxon>
        <taxon>Malvaceae</taxon>
        <taxon>Malvoideae</taxon>
        <taxon>Gossypium</taxon>
    </lineage>
</organism>
<comment type="caution">
    <text evidence="1">The sequence shown here is derived from an EMBL/GenBank/DDBJ whole genome shotgun (WGS) entry which is preliminary data.</text>
</comment>
<accession>A0A0B0M7Y0</accession>
<name>A0A0B0M7Y0_GOSAR</name>
<protein>
    <submittedName>
        <fullName evidence="1">Uncharacterized protein</fullName>
    </submittedName>
</protein>
<gene>
    <name evidence="1" type="ORF">F383_37400</name>
</gene>
<dbReference type="EMBL" id="JRRC01031067">
    <property type="protein sequence ID" value="KHF98182.1"/>
    <property type="molecule type" value="Genomic_DNA"/>
</dbReference>
<evidence type="ECO:0000313" key="1">
    <source>
        <dbReference type="EMBL" id="KHF98182.1"/>
    </source>
</evidence>
<sequence>MWLRLCCNLLNRHGYVNYPCEEVQALLISHVDPFSPFFGPFLALFALLCSPKYKT</sequence>
<dbReference type="Proteomes" id="UP000032142">
    <property type="component" value="Unassembled WGS sequence"/>
</dbReference>
<evidence type="ECO:0000313" key="2">
    <source>
        <dbReference type="Proteomes" id="UP000032142"/>
    </source>
</evidence>